<reference evidence="5" key="1">
    <citation type="submission" date="2022-09" db="EMBL/GenBank/DDBJ databases">
        <title>Fusarium specimens isolated from Avocado Roots.</title>
        <authorList>
            <person name="Stajich J."/>
            <person name="Roper C."/>
            <person name="Heimlech-Rivalta G."/>
        </authorList>
    </citation>
    <scope>NUCLEOTIDE SEQUENCE</scope>
    <source>
        <strain evidence="5">CF00136</strain>
    </source>
</reference>
<dbReference type="AlphaFoldDB" id="A0A9W8RPY5"/>
<dbReference type="InterPro" id="IPR036291">
    <property type="entry name" value="NAD(P)-bd_dom_sf"/>
</dbReference>
<keyword evidence="3" id="KW-0862">Zinc</keyword>
<dbReference type="InterPro" id="IPR013149">
    <property type="entry name" value="ADH-like_C"/>
</dbReference>
<evidence type="ECO:0000313" key="6">
    <source>
        <dbReference type="Proteomes" id="UP001152049"/>
    </source>
</evidence>
<proteinExistence type="predicted"/>
<dbReference type="PANTHER" id="PTHR42813:SF2">
    <property type="entry name" value="DEHYDROGENASE, ZINC-CONTAINING, PUTATIVE (AFU_ORTHOLOGUE AFUA_2G02810)-RELATED"/>
    <property type="match status" value="1"/>
</dbReference>
<evidence type="ECO:0000313" key="5">
    <source>
        <dbReference type="EMBL" id="KAJ4248454.1"/>
    </source>
</evidence>
<evidence type="ECO:0000259" key="4">
    <source>
        <dbReference type="Pfam" id="PF00107"/>
    </source>
</evidence>
<accession>A0A9W8RPY5</accession>
<dbReference type="Pfam" id="PF00107">
    <property type="entry name" value="ADH_zinc_N"/>
    <property type="match status" value="1"/>
</dbReference>
<dbReference type="Gene3D" id="3.90.180.10">
    <property type="entry name" value="Medium-chain alcohol dehydrogenases, catalytic domain"/>
    <property type="match status" value="1"/>
</dbReference>
<organism evidence="5 6">
    <name type="scientific">Fusarium torreyae</name>
    <dbReference type="NCBI Taxonomy" id="1237075"/>
    <lineage>
        <taxon>Eukaryota</taxon>
        <taxon>Fungi</taxon>
        <taxon>Dikarya</taxon>
        <taxon>Ascomycota</taxon>
        <taxon>Pezizomycotina</taxon>
        <taxon>Sordariomycetes</taxon>
        <taxon>Hypocreomycetidae</taxon>
        <taxon>Hypocreales</taxon>
        <taxon>Nectriaceae</taxon>
        <taxon>Fusarium</taxon>
    </lineage>
</organism>
<evidence type="ECO:0000256" key="3">
    <source>
        <dbReference type="ARBA" id="ARBA00022833"/>
    </source>
</evidence>
<name>A0A9W8RPY5_9HYPO</name>
<keyword evidence="2" id="KW-0479">Metal-binding</keyword>
<dbReference type="Proteomes" id="UP001152049">
    <property type="component" value="Unassembled WGS sequence"/>
</dbReference>
<dbReference type="OrthoDB" id="442947at2759"/>
<dbReference type="EMBL" id="JAOQAZ010000036">
    <property type="protein sequence ID" value="KAJ4248454.1"/>
    <property type="molecule type" value="Genomic_DNA"/>
</dbReference>
<protein>
    <recommendedName>
        <fullName evidence="4">Alcohol dehydrogenase-like C-terminal domain-containing protein</fullName>
    </recommendedName>
</protein>
<keyword evidence="6" id="KW-1185">Reference proteome</keyword>
<evidence type="ECO:0000256" key="1">
    <source>
        <dbReference type="ARBA" id="ARBA00001947"/>
    </source>
</evidence>
<dbReference type="PANTHER" id="PTHR42813">
    <property type="entry name" value="ZINC-TYPE ALCOHOL DEHYDROGENASE-LIKE"/>
    <property type="match status" value="1"/>
</dbReference>
<dbReference type="SUPFAM" id="SSF51735">
    <property type="entry name" value="NAD(P)-binding Rossmann-fold domains"/>
    <property type="match status" value="1"/>
</dbReference>
<comment type="cofactor">
    <cofactor evidence="1">
        <name>Zn(2+)</name>
        <dbReference type="ChEBI" id="CHEBI:29105"/>
    </cofactor>
</comment>
<gene>
    <name evidence="5" type="ORF">NW762_012791</name>
</gene>
<sequence length="231" mass="24573">MCDIFPTGYYGAMRAITFLERPLLTPPENNGQAFGSQPMSESVFVVFGCGPVGLCALLTAKTKGVGTVYAVDSVDERLDMAQSMGCVPLKLGRDDVVKAVMEATDGRGADAAVEVVGNAPALKSAFEVVRQCGVLSSIGYHHGAELPFSAAEAYQKNITLSMGRAAVSSLFDEALGCLMENQARIANFVSHNLPLSEASKGYDIFEKHQARKVVFKIGEGSKTANSHTDQE</sequence>
<dbReference type="Gene3D" id="3.40.50.720">
    <property type="entry name" value="NAD(P)-binding Rossmann-like Domain"/>
    <property type="match status" value="1"/>
</dbReference>
<dbReference type="GO" id="GO:0046872">
    <property type="term" value="F:metal ion binding"/>
    <property type="evidence" value="ECO:0007669"/>
    <property type="project" value="UniProtKB-KW"/>
</dbReference>
<comment type="caution">
    <text evidence="5">The sequence shown here is derived from an EMBL/GenBank/DDBJ whole genome shotgun (WGS) entry which is preliminary data.</text>
</comment>
<evidence type="ECO:0000256" key="2">
    <source>
        <dbReference type="ARBA" id="ARBA00022723"/>
    </source>
</evidence>
<feature type="domain" description="Alcohol dehydrogenase-like C-terminal" evidence="4">
    <location>
        <begin position="51"/>
        <end position="161"/>
    </location>
</feature>